<dbReference type="InterPro" id="IPR036770">
    <property type="entry name" value="Ankyrin_rpt-contain_sf"/>
</dbReference>
<dbReference type="SMART" id="SM00248">
    <property type="entry name" value="ANK"/>
    <property type="match status" value="2"/>
</dbReference>
<keyword evidence="2 3" id="KW-0040">ANK repeat</keyword>
<dbReference type="AlphaFoldDB" id="A0A482X9T0"/>
<dbReference type="InterPro" id="IPR002110">
    <property type="entry name" value="Ankyrin_rpt"/>
</dbReference>
<organism evidence="5 6">
    <name type="scientific">Laodelphax striatellus</name>
    <name type="common">Small brown planthopper</name>
    <name type="synonym">Delphax striatella</name>
    <dbReference type="NCBI Taxonomy" id="195883"/>
    <lineage>
        <taxon>Eukaryota</taxon>
        <taxon>Metazoa</taxon>
        <taxon>Ecdysozoa</taxon>
        <taxon>Arthropoda</taxon>
        <taxon>Hexapoda</taxon>
        <taxon>Insecta</taxon>
        <taxon>Pterygota</taxon>
        <taxon>Neoptera</taxon>
        <taxon>Paraneoptera</taxon>
        <taxon>Hemiptera</taxon>
        <taxon>Auchenorrhyncha</taxon>
        <taxon>Fulgoroidea</taxon>
        <taxon>Delphacidae</taxon>
        <taxon>Criomorphinae</taxon>
        <taxon>Laodelphax</taxon>
    </lineage>
</organism>
<dbReference type="GO" id="GO:0031436">
    <property type="term" value="C:BRCA1-BARD1 complex"/>
    <property type="evidence" value="ECO:0007669"/>
    <property type="project" value="TreeGrafter"/>
</dbReference>
<protein>
    <submittedName>
        <fullName evidence="5">Uncharacterized protein</fullName>
    </submittedName>
</protein>
<gene>
    <name evidence="5" type="ORF">LSTR_LSTR011560</name>
</gene>
<feature type="repeat" description="ANK" evidence="3">
    <location>
        <begin position="83"/>
        <end position="115"/>
    </location>
</feature>
<dbReference type="STRING" id="195883.A0A482X9T0"/>
<dbReference type="GO" id="GO:0085020">
    <property type="term" value="P:protein K6-linked ubiquitination"/>
    <property type="evidence" value="ECO:0007669"/>
    <property type="project" value="TreeGrafter"/>
</dbReference>
<evidence type="ECO:0000313" key="6">
    <source>
        <dbReference type="Proteomes" id="UP000291343"/>
    </source>
</evidence>
<dbReference type="EMBL" id="QKKF02015188">
    <property type="protein sequence ID" value="RZF42422.1"/>
    <property type="molecule type" value="Genomic_DNA"/>
</dbReference>
<evidence type="ECO:0000256" key="1">
    <source>
        <dbReference type="ARBA" id="ARBA00022737"/>
    </source>
</evidence>
<evidence type="ECO:0000256" key="4">
    <source>
        <dbReference type="SAM" id="Coils"/>
    </source>
</evidence>
<feature type="repeat" description="ANK" evidence="3">
    <location>
        <begin position="116"/>
        <end position="148"/>
    </location>
</feature>
<dbReference type="OrthoDB" id="496981at2759"/>
<dbReference type="GO" id="GO:0004842">
    <property type="term" value="F:ubiquitin-protein transferase activity"/>
    <property type="evidence" value="ECO:0007669"/>
    <property type="project" value="TreeGrafter"/>
</dbReference>
<evidence type="ECO:0000313" key="5">
    <source>
        <dbReference type="EMBL" id="RZF42422.1"/>
    </source>
</evidence>
<dbReference type="PANTHER" id="PTHR24171">
    <property type="entry name" value="ANKYRIN REPEAT DOMAIN-CONTAINING PROTEIN 39-RELATED"/>
    <property type="match status" value="1"/>
</dbReference>
<evidence type="ECO:0000256" key="2">
    <source>
        <dbReference type="ARBA" id="ARBA00023043"/>
    </source>
</evidence>
<dbReference type="PROSITE" id="PS50297">
    <property type="entry name" value="ANK_REP_REGION"/>
    <property type="match status" value="2"/>
</dbReference>
<evidence type="ECO:0000256" key="3">
    <source>
        <dbReference type="PROSITE-ProRule" id="PRU00023"/>
    </source>
</evidence>
<accession>A0A482X9T0</accession>
<dbReference type="Proteomes" id="UP000291343">
    <property type="component" value="Unassembled WGS sequence"/>
</dbReference>
<name>A0A482X9T0_LAOST</name>
<dbReference type="Pfam" id="PF12796">
    <property type="entry name" value="Ank_2"/>
    <property type="match status" value="1"/>
</dbReference>
<proteinExistence type="predicted"/>
<dbReference type="Gene3D" id="1.25.40.20">
    <property type="entry name" value="Ankyrin repeat-containing domain"/>
    <property type="match status" value="1"/>
</dbReference>
<keyword evidence="1" id="KW-0677">Repeat</keyword>
<dbReference type="InParanoid" id="A0A482X9T0"/>
<reference evidence="5 6" key="1">
    <citation type="journal article" date="2017" name="Gigascience">
        <title>Genome sequence of the small brown planthopper, Laodelphax striatellus.</title>
        <authorList>
            <person name="Zhu J."/>
            <person name="Jiang F."/>
            <person name="Wang X."/>
            <person name="Yang P."/>
            <person name="Bao Y."/>
            <person name="Zhao W."/>
            <person name="Wang W."/>
            <person name="Lu H."/>
            <person name="Wang Q."/>
            <person name="Cui N."/>
            <person name="Li J."/>
            <person name="Chen X."/>
            <person name="Luo L."/>
            <person name="Yu J."/>
            <person name="Kang L."/>
            <person name="Cui F."/>
        </authorList>
    </citation>
    <scope>NUCLEOTIDE SEQUENCE [LARGE SCALE GENOMIC DNA]</scope>
    <source>
        <strain evidence="5">Lst14</strain>
    </source>
</reference>
<keyword evidence="6" id="KW-1185">Reference proteome</keyword>
<sequence length="244" mass="27489">MESRSDIVQFIRKIIARMEEEERLASTPMVLSTPFVYYPPPTPAHPFCDQKEFLLALFFNNTERAEFLLKRGHVNINGSEWSQFNRPLHLAAEFGFVDLVKLLLRNGADPNIPNQLDDTPLQLAARRNQFEVVKLLLEAGAKPDSCNSSGLSAIQLAGSCTGPGDYVFNELRNRVTSQVVDILTQYVKKQKQSAEDELLNAFETRLRLSENKEQLKDELGNMVEELSSLTIENTDKPSTSTVSN</sequence>
<dbReference type="PANTHER" id="PTHR24171:SF8">
    <property type="entry name" value="BRCA1-ASSOCIATED RING DOMAIN PROTEIN 1"/>
    <property type="match status" value="1"/>
</dbReference>
<dbReference type="SMR" id="A0A482X9T0"/>
<keyword evidence="4" id="KW-0175">Coiled coil</keyword>
<dbReference type="GO" id="GO:0070531">
    <property type="term" value="C:BRCA1-A complex"/>
    <property type="evidence" value="ECO:0007669"/>
    <property type="project" value="TreeGrafter"/>
</dbReference>
<dbReference type="PROSITE" id="PS50088">
    <property type="entry name" value="ANK_REPEAT"/>
    <property type="match status" value="2"/>
</dbReference>
<dbReference type="SUPFAM" id="SSF48403">
    <property type="entry name" value="Ankyrin repeat"/>
    <property type="match status" value="1"/>
</dbReference>
<feature type="coiled-coil region" evidence="4">
    <location>
        <begin position="198"/>
        <end position="232"/>
    </location>
</feature>
<comment type="caution">
    <text evidence="5">The sequence shown here is derived from an EMBL/GenBank/DDBJ whole genome shotgun (WGS) entry which is preliminary data.</text>
</comment>